<evidence type="ECO:0000256" key="2">
    <source>
        <dbReference type="ARBA" id="ARBA00022729"/>
    </source>
</evidence>
<reference evidence="5 6" key="1">
    <citation type="submission" date="2023-05" db="EMBL/GenBank/DDBJ databases">
        <authorList>
            <person name="Guo Y."/>
        </authorList>
    </citation>
    <scope>NUCLEOTIDE SEQUENCE [LARGE SCALE GENOMIC DNA]</scope>
    <source>
        <strain evidence="5 6">GR2756</strain>
    </source>
</reference>
<dbReference type="Pfam" id="PF03524">
    <property type="entry name" value="CagX"/>
    <property type="match status" value="1"/>
</dbReference>
<dbReference type="Proteomes" id="UP001259572">
    <property type="component" value="Unassembled WGS sequence"/>
</dbReference>
<feature type="region of interest" description="Disordered" evidence="3">
    <location>
        <begin position="23"/>
        <end position="90"/>
    </location>
</feature>
<proteinExistence type="inferred from homology"/>
<dbReference type="EMBL" id="JAVUPU010000003">
    <property type="protein sequence ID" value="MDT9598593.1"/>
    <property type="molecule type" value="Genomic_DNA"/>
</dbReference>
<gene>
    <name evidence="5" type="primary">trbG</name>
    <name evidence="5" type="ORF">RQX22_06490</name>
</gene>
<comment type="similarity">
    <text evidence="1">Belongs to the TrbG/VirB9 family.</text>
</comment>
<evidence type="ECO:0000256" key="1">
    <source>
        <dbReference type="ARBA" id="ARBA00006135"/>
    </source>
</evidence>
<evidence type="ECO:0000313" key="6">
    <source>
        <dbReference type="Proteomes" id="UP001259572"/>
    </source>
</evidence>
<name>A0ABU3Q5A0_9SPHN</name>
<dbReference type="InterPro" id="IPR033645">
    <property type="entry name" value="VirB9/CagX/TrbG_C"/>
</dbReference>
<comment type="caution">
    <text evidence="5">The sequence shown here is derived from an EMBL/GenBank/DDBJ whole genome shotgun (WGS) entry which is preliminary data.</text>
</comment>
<dbReference type="InterPro" id="IPR010258">
    <property type="entry name" value="Conjugal_tfr_TrbG/VirB9/CagX"/>
</dbReference>
<feature type="signal peptide" evidence="4">
    <location>
        <begin position="1"/>
        <end position="19"/>
    </location>
</feature>
<dbReference type="InterPro" id="IPR038161">
    <property type="entry name" value="VirB9/CagX/TrbG_C_sf"/>
</dbReference>
<evidence type="ECO:0000256" key="3">
    <source>
        <dbReference type="SAM" id="MobiDB-lite"/>
    </source>
</evidence>
<evidence type="ECO:0000313" key="5">
    <source>
        <dbReference type="EMBL" id="MDT9598593.1"/>
    </source>
</evidence>
<keyword evidence="6" id="KW-1185">Reference proteome</keyword>
<feature type="chain" id="PRO_5045882743" evidence="4">
    <location>
        <begin position="20"/>
        <end position="329"/>
    </location>
</feature>
<dbReference type="InterPro" id="IPR014142">
    <property type="entry name" value="TrbG_Ti"/>
</dbReference>
<dbReference type="CDD" id="cd06911">
    <property type="entry name" value="VirB9_CagX_TrbG"/>
    <property type="match status" value="1"/>
</dbReference>
<feature type="compositionally biased region" description="Low complexity" evidence="3">
    <location>
        <begin position="33"/>
        <end position="53"/>
    </location>
</feature>
<dbReference type="Gene3D" id="2.60.40.2500">
    <property type="match status" value="1"/>
</dbReference>
<organism evidence="5 6">
    <name type="scientific">Sphingosinicella rhizophila</name>
    <dbReference type="NCBI Taxonomy" id="3050082"/>
    <lineage>
        <taxon>Bacteria</taxon>
        <taxon>Pseudomonadati</taxon>
        <taxon>Pseudomonadota</taxon>
        <taxon>Alphaproteobacteria</taxon>
        <taxon>Sphingomonadales</taxon>
        <taxon>Sphingosinicellaceae</taxon>
        <taxon>Sphingosinicella</taxon>
    </lineage>
</organism>
<dbReference type="RefSeq" id="WP_315724786.1">
    <property type="nucleotide sequence ID" value="NZ_JAVUPU010000003.1"/>
</dbReference>
<sequence>MKAVLLAATMLVGAFPLNAQPPLSPPGELNQQSSAPATAAAPLPAFTPSSTPAINRSSTLSRRSSPKRARAPSPTMRRVRAANHHATQEPKAAGFVNAAQIYPYSEGALYRLYAAPERVTDIVLQPGETIISVAAGDTARWTVGDTTSGSGDARRVHILVKPFSAGLTSNMVITTDRRAYHVQLESTSTTAMASISWTYPQDELLAIRRAAEEERAAVPIAAGIALEQIRFGYAITGDAPPWRPLRAFDDGRQTYIEFPANISVGEAPPLFLLGADGKAQLVNYRMSGRFYIVDRLFDTAELRLGEKKQAIVRITRGGKLRRQDRRRAS</sequence>
<protein>
    <submittedName>
        <fullName evidence="5">P-type conjugative transfer protein TrbG</fullName>
    </submittedName>
</protein>
<evidence type="ECO:0000256" key="4">
    <source>
        <dbReference type="SAM" id="SignalP"/>
    </source>
</evidence>
<keyword evidence="2 4" id="KW-0732">Signal</keyword>
<accession>A0ABU3Q5A0</accession>
<dbReference type="NCBIfam" id="TIGR02775">
    <property type="entry name" value="TrbG_Ti"/>
    <property type="match status" value="1"/>
</dbReference>